<dbReference type="InterPro" id="IPR050447">
    <property type="entry name" value="Erg6_SMT_methyltransf"/>
</dbReference>
<dbReference type="SUPFAM" id="SSF53335">
    <property type="entry name" value="S-adenosyl-L-methionine-dependent methyltransferases"/>
    <property type="match status" value="1"/>
</dbReference>
<dbReference type="AlphaFoldDB" id="A0A2M9ZJB1"/>
<evidence type="ECO:0000259" key="4">
    <source>
        <dbReference type="SMART" id="SM00828"/>
    </source>
</evidence>
<organism evidence="6 8">
    <name type="scientific">Leptospira perolatii</name>
    <dbReference type="NCBI Taxonomy" id="2023191"/>
    <lineage>
        <taxon>Bacteria</taxon>
        <taxon>Pseudomonadati</taxon>
        <taxon>Spirochaetota</taxon>
        <taxon>Spirochaetia</taxon>
        <taxon>Leptospirales</taxon>
        <taxon>Leptospiraceae</taxon>
        <taxon>Leptospira</taxon>
    </lineage>
</organism>
<dbReference type="Proteomes" id="UP000231962">
    <property type="component" value="Unassembled WGS sequence"/>
</dbReference>
<name>A0A2M9ZJB1_9LEPT</name>
<protein>
    <recommendedName>
        <fullName evidence="4">Polyketide synthase-like methyltransferase domain-containing protein</fullName>
    </recommendedName>
</protein>
<keyword evidence="1" id="KW-0489">Methyltransferase</keyword>
<keyword evidence="7" id="KW-1185">Reference proteome</keyword>
<evidence type="ECO:0000313" key="6">
    <source>
        <dbReference type="EMBL" id="PJZ72150.1"/>
    </source>
</evidence>
<reference evidence="7 8" key="1">
    <citation type="submission" date="2017-07" db="EMBL/GenBank/DDBJ databases">
        <title>Leptospira spp. isolated from tropical soils.</title>
        <authorList>
            <person name="Thibeaux R."/>
            <person name="Iraola G."/>
            <person name="Ferres I."/>
            <person name="Bierque E."/>
            <person name="Girault D."/>
            <person name="Soupe-Gilbert M.-E."/>
            <person name="Picardeau M."/>
            <person name="Goarant C."/>
        </authorList>
    </citation>
    <scope>NUCLEOTIDE SEQUENCE [LARGE SCALE GENOMIC DNA]</scope>
    <source>
        <strain evidence="6 8">FH1-B-B1</strain>
        <strain evidence="5 7">FH1-B-C1</strain>
    </source>
</reference>
<dbReference type="InterPro" id="IPR025714">
    <property type="entry name" value="Methyltranfer_dom"/>
</dbReference>
<proteinExistence type="predicted"/>
<dbReference type="InterPro" id="IPR020803">
    <property type="entry name" value="MeTfrase_dom"/>
</dbReference>
<dbReference type="InterPro" id="IPR029063">
    <property type="entry name" value="SAM-dependent_MTases_sf"/>
</dbReference>
<evidence type="ECO:0000256" key="1">
    <source>
        <dbReference type="ARBA" id="ARBA00022603"/>
    </source>
</evidence>
<evidence type="ECO:0000256" key="2">
    <source>
        <dbReference type="ARBA" id="ARBA00022679"/>
    </source>
</evidence>
<dbReference type="EMBL" id="NPDY01000015">
    <property type="protein sequence ID" value="PJZ68819.1"/>
    <property type="molecule type" value="Genomic_DNA"/>
</dbReference>
<dbReference type="EMBL" id="NPDZ01000012">
    <property type="protein sequence ID" value="PJZ72150.1"/>
    <property type="molecule type" value="Genomic_DNA"/>
</dbReference>
<gene>
    <name evidence="5" type="ORF">CH360_13945</name>
    <name evidence="6" type="ORF">CH373_15485</name>
</gene>
<feature type="domain" description="Polyketide synthase-like methyltransferase" evidence="4">
    <location>
        <begin position="31"/>
        <end position="250"/>
    </location>
</feature>
<dbReference type="Gene3D" id="3.40.50.150">
    <property type="entry name" value="Vaccinia Virus protein VP39"/>
    <property type="match status" value="1"/>
</dbReference>
<keyword evidence="3" id="KW-0949">S-adenosyl-L-methionine</keyword>
<evidence type="ECO:0000313" key="8">
    <source>
        <dbReference type="Proteomes" id="UP000231990"/>
    </source>
</evidence>
<dbReference type="OrthoDB" id="9811589at2"/>
<dbReference type="GO" id="GO:0008757">
    <property type="term" value="F:S-adenosylmethionine-dependent methyltransferase activity"/>
    <property type="evidence" value="ECO:0007669"/>
    <property type="project" value="InterPro"/>
</dbReference>
<evidence type="ECO:0000313" key="5">
    <source>
        <dbReference type="EMBL" id="PJZ68819.1"/>
    </source>
</evidence>
<accession>A0A2M9ZJB1</accession>
<keyword evidence="2" id="KW-0808">Transferase</keyword>
<dbReference type="GO" id="GO:0032259">
    <property type="term" value="P:methylation"/>
    <property type="evidence" value="ECO:0007669"/>
    <property type="project" value="UniProtKB-KW"/>
</dbReference>
<dbReference type="PANTHER" id="PTHR44068">
    <property type="entry name" value="ZGC:194242"/>
    <property type="match status" value="1"/>
</dbReference>
<evidence type="ECO:0000313" key="7">
    <source>
        <dbReference type="Proteomes" id="UP000231962"/>
    </source>
</evidence>
<dbReference type="PANTHER" id="PTHR44068:SF11">
    <property type="entry name" value="GERANYL DIPHOSPHATE 2-C-METHYLTRANSFERASE"/>
    <property type="match status" value="1"/>
</dbReference>
<dbReference type="Pfam" id="PF13847">
    <property type="entry name" value="Methyltransf_31"/>
    <property type="match status" value="1"/>
</dbReference>
<evidence type="ECO:0000256" key="3">
    <source>
        <dbReference type="ARBA" id="ARBA00022691"/>
    </source>
</evidence>
<sequence>MSIRKGEYMSEQLMPEVADAGDFYDQGDELLSQIWDDNMHYGYWESEEDDSDVSVATERFTDLVLKYLTVPSGGHLLDIGCGAGKAAVRIAQDLGVKVTGINISNAQLKKAAKRAADASLSDKVTFAKVDAMNLPMENGSFDAVLALQSMMHMSDRERVLKEAARVMVPGGNFVVTDFYLQAPMSKERSAAYQTYANLVQLNKKLLTVDEYRELLENAGFSVLEILEIPDENCKKRTLMQIADRISEVTSSQDAFPEPMMEMFSMCCMEFALTPECGLLLASAIRK</sequence>
<dbReference type="CDD" id="cd02440">
    <property type="entry name" value="AdoMet_MTases"/>
    <property type="match status" value="1"/>
</dbReference>
<dbReference type="Proteomes" id="UP000231990">
    <property type="component" value="Unassembled WGS sequence"/>
</dbReference>
<dbReference type="SMART" id="SM00828">
    <property type="entry name" value="PKS_MT"/>
    <property type="match status" value="1"/>
</dbReference>
<comment type="caution">
    <text evidence="6">The sequence shown here is derived from an EMBL/GenBank/DDBJ whole genome shotgun (WGS) entry which is preliminary data.</text>
</comment>